<dbReference type="GO" id="GO:0005886">
    <property type="term" value="C:plasma membrane"/>
    <property type="evidence" value="ECO:0007669"/>
    <property type="project" value="UniProtKB-SubCell"/>
</dbReference>
<keyword evidence="6 8" id="KW-1133">Transmembrane helix</keyword>
<organism evidence="9 10">
    <name type="scientific">Desulfovibrio litoralis DSM 11393</name>
    <dbReference type="NCBI Taxonomy" id="1121455"/>
    <lineage>
        <taxon>Bacteria</taxon>
        <taxon>Pseudomonadati</taxon>
        <taxon>Thermodesulfobacteriota</taxon>
        <taxon>Desulfovibrionia</taxon>
        <taxon>Desulfovibrionales</taxon>
        <taxon>Desulfovibrionaceae</taxon>
        <taxon>Desulfovibrio</taxon>
    </lineage>
</organism>
<evidence type="ECO:0000256" key="7">
    <source>
        <dbReference type="ARBA" id="ARBA00023136"/>
    </source>
</evidence>
<sequence length="252" mass="27637">MSITEISIVAFAGLCSGIIKNGVGVGSGIFLLPTLSLAFPAKVALSLGAPLMLASDVIGMRYYWKQWINTPELMRILLSAIPGLILGTILLPIIPGKLFNLSVGIFGMFYAVGMLFPSFLPIVLLKKLFAVINVKYADKQIYIYGAMGGVATVLAHAGGLVWSLYLVTRNLDKRVFVATIVVMFFITNTYKTIAYMYIDMLTKDMLLSIIPAIPFVFLGSYLGNLANKKLNNVLFRKLVLVTIFIVSLKMCF</sequence>
<keyword evidence="7 8" id="KW-0472">Membrane</keyword>
<dbReference type="RefSeq" id="WP_072696801.1">
    <property type="nucleotide sequence ID" value="NZ_FRDI01000004.1"/>
</dbReference>
<proteinExistence type="inferred from homology"/>
<feature type="transmembrane region" description="Helical" evidence="8">
    <location>
        <begin position="234"/>
        <end position="251"/>
    </location>
</feature>
<feature type="transmembrane region" description="Helical" evidence="8">
    <location>
        <begin position="205"/>
        <end position="222"/>
    </location>
</feature>
<evidence type="ECO:0000256" key="4">
    <source>
        <dbReference type="ARBA" id="ARBA00022475"/>
    </source>
</evidence>
<evidence type="ECO:0000256" key="2">
    <source>
        <dbReference type="ARBA" id="ARBA00009142"/>
    </source>
</evidence>
<evidence type="ECO:0000313" key="10">
    <source>
        <dbReference type="Proteomes" id="UP000186469"/>
    </source>
</evidence>
<evidence type="ECO:0000256" key="8">
    <source>
        <dbReference type="RuleBase" id="RU363041"/>
    </source>
</evidence>
<evidence type="ECO:0000313" key="9">
    <source>
        <dbReference type="EMBL" id="SHN60320.1"/>
    </source>
</evidence>
<dbReference type="Pfam" id="PF01925">
    <property type="entry name" value="TauE"/>
    <property type="match status" value="1"/>
</dbReference>
<keyword evidence="5 8" id="KW-0812">Transmembrane</keyword>
<accession>A0A1M7SPE1</accession>
<comment type="similarity">
    <text evidence="2 8">Belongs to the 4-toluene sulfonate uptake permease (TSUP) (TC 2.A.102) family.</text>
</comment>
<dbReference type="EMBL" id="FRDI01000004">
    <property type="protein sequence ID" value="SHN60320.1"/>
    <property type="molecule type" value="Genomic_DNA"/>
</dbReference>
<feature type="transmembrane region" description="Helical" evidence="8">
    <location>
        <begin position="106"/>
        <end position="129"/>
    </location>
</feature>
<evidence type="ECO:0000256" key="6">
    <source>
        <dbReference type="ARBA" id="ARBA00022989"/>
    </source>
</evidence>
<dbReference type="InterPro" id="IPR052017">
    <property type="entry name" value="TSUP"/>
</dbReference>
<protein>
    <recommendedName>
        <fullName evidence="8">Probable membrane transporter protein</fullName>
    </recommendedName>
</protein>
<evidence type="ECO:0000256" key="1">
    <source>
        <dbReference type="ARBA" id="ARBA00004651"/>
    </source>
</evidence>
<feature type="transmembrane region" description="Helical" evidence="8">
    <location>
        <begin position="176"/>
        <end position="198"/>
    </location>
</feature>
<keyword evidence="3" id="KW-0813">Transport</keyword>
<dbReference type="Proteomes" id="UP000186469">
    <property type="component" value="Unassembled WGS sequence"/>
</dbReference>
<dbReference type="AlphaFoldDB" id="A0A1M7SPE1"/>
<evidence type="ECO:0000256" key="5">
    <source>
        <dbReference type="ARBA" id="ARBA00022692"/>
    </source>
</evidence>
<dbReference type="InterPro" id="IPR002781">
    <property type="entry name" value="TM_pro_TauE-like"/>
</dbReference>
<dbReference type="STRING" id="1121455.SAMN02745728_01116"/>
<feature type="transmembrane region" description="Helical" evidence="8">
    <location>
        <begin position="43"/>
        <end position="64"/>
    </location>
</feature>
<feature type="transmembrane region" description="Helical" evidence="8">
    <location>
        <begin position="7"/>
        <end position="31"/>
    </location>
</feature>
<gene>
    <name evidence="9" type="ORF">SAMN02745728_01116</name>
</gene>
<dbReference type="PANTHER" id="PTHR30269">
    <property type="entry name" value="TRANSMEMBRANE PROTEIN YFCA"/>
    <property type="match status" value="1"/>
</dbReference>
<keyword evidence="10" id="KW-1185">Reference proteome</keyword>
<feature type="transmembrane region" description="Helical" evidence="8">
    <location>
        <begin position="76"/>
        <end position="94"/>
    </location>
</feature>
<reference evidence="9 10" key="1">
    <citation type="submission" date="2016-12" db="EMBL/GenBank/DDBJ databases">
        <authorList>
            <person name="Song W.-J."/>
            <person name="Kurnit D.M."/>
        </authorList>
    </citation>
    <scope>NUCLEOTIDE SEQUENCE [LARGE SCALE GENOMIC DNA]</scope>
    <source>
        <strain evidence="9 10">DSM 11393</strain>
    </source>
</reference>
<dbReference type="PANTHER" id="PTHR30269:SF37">
    <property type="entry name" value="MEMBRANE TRANSPORTER PROTEIN"/>
    <property type="match status" value="1"/>
</dbReference>
<keyword evidence="4 8" id="KW-1003">Cell membrane</keyword>
<feature type="transmembrane region" description="Helical" evidence="8">
    <location>
        <begin position="141"/>
        <end position="164"/>
    </location>
</feature>
<name>A0A1M7SPE1_9BACT</name>
<comment type="subcellular location">
    <subcellularLocation>
        <location evidence="1 8">Cell membrane</location>
        <topology evidence="1 8">Multi-pass membrane protein</topology>
    </subcellularLocation>
</comment>
<evidence type="ECO:0000256" key="3">
    <source>
        <dbReference type="ARBA" id="ARBA00022448"/>
    </source>
</evidence>
<dbReference type="OrthoDB" id="5502432at2"/>